<feature type="repeat" description="HEAT" evidence="2">
    <location>
        <begin position="1648"/>
        <end position="1686"/>
    </location>
</feature>
<dbReference type="Pfam" id="PF23271">
    <property type="entry name" value="HEAT_GCN1"/>
    <property type="match status" value="1"/>
</dbReference>
<proteinExistence type="predicted"/>
<gene>
    <name evidence="4" type="ORF">BOKJ2_LOCUS6150</name>
</gene>
<evidence type="ECO:0000313" key="4">
    <source>
        <dbReference type="EMBL" id="CAD5215552.1"/>
    </source>
</evidence>
<dbReference type="OrthoDB" id="5148094at2759"/>
<name>A0A811KJ57_9BILA</name>
<dbReference type="InterPro" id="IPR011989">
    <property type="entry name" value="ARM-like"/>
</dbReference>
<dbReference type="Pfam" id="PF24984">
    <property type="entry name" value="HEAT_EF3_GNC1"/>
    <property type="match status" value="1"/>
</dbReference>
<sequence length="2485" mass="277681">MSEAEVKVNGNVGLDALKTAARKLEEAVNGEIIKSETAAEVVDALKKCPEVPEPIIKGLAFVVASNVANSKTVLNDYGSRILSAVLSKDFNNGLSYFLKSFLKGIPSVPVYNNYVNGRNEYTVIRWIVRALLEKPKAVNLDDEILYSALVTISTITYWLPHRFHSSVVASVAKLVNKYSIDTILRLLDSKLYGEKDSWKIYACSSLLVATLKTSDKNLPEVLQNVSKLWFKSFTVVFLQAKIYPGDRLYELANGFEAFSVLEYTSFGAELQSSLKKLFLRMAEVAVPLFRVIVTHDFPLNQEFATFAGELLSDVTSSSSDKMHEDTAVITSRLWLYMDPKKRNNAFEKFFGKQSKTKTRMEYMTCLRDVLNSGLLKSDQSTEFANFLIGFLEKEIASCKADNVLHTYMQVLSAALVYSPESNQKAIGISSKLVKAPLPNGQAAAVGAKILTTVKIPEGDFVQALLTENINKTLSSPAISADFVFNTTLLLFSKYQEGAKLDDLFLKVLQHDVYLKERFLHHLSSFCLKDSTKFVNGFFKCLALLKTQKLPERSALLSFTYLLLHWKHKRFAPVNANELFDAVSLDKVSWVLEVLTDELNELVLLETLARVLDVHYPNNNWEKEDLLKGSKFYHAVATTVDSVLNKESCDEVKAKFVYQLLLYLNNNCHRNDRTLAEFSEKAVGGGELHKVLFNLFEEKLALLIKYPNLDCRQRTIEFVMGLETDNSLFRNFIWSKCVALSKKLEYKQLYEATENEAAVFFTPEGTLYNTAVIDEYSDAALDGKQNLKKENKAYKFKDQLAEIELRKELAEKNKREGKLTDRQKQAVQKELLKESGIRKELKSAFDAYKEFADLLPCAVRADPNGALRNYDLYHDVAVSTQRSYLVNKLAFKCISTYADVFFGKATDYLKERALSSVLRCVKAVSSVAEWKWEPFIEQISKMTSSMSMLCMMNNFLDDENAIDALEQLQEEEDNEDFFNEGLTLGKLAFVLPVFERVFTDDKIDDRLRREVTAFLKSAFSIDFLTVEERSWAPLNVLNKLLLDVLTNVKTRDYFSDIFNLLKDGLKELNENSLDSIDTAKFVSALIGHLRNLNEYVREHIALLLVVGKNILVVNFIEKDDFEHIVPLLVSSKETHTATAEVMQYLCQELDLSVDQNHHDFLVNELKYPSEFWQQGASECIKEVFSSKSIKLCSQLYNELLDIIPAVHDNVGRVLQPEKDPWDSRRGLALLFKDIAESEAYDFKLFDEMFSFLVPAGVSDRHPIVRKMMYESAAVIISHNGAKKVDFVLPLLEKLLAGVPDTEEGDVLRNGLICLMGTLARYLEPCSPKMTAIFRKLVEALSTPSRQVQESVSLCLPPLAKPMGDEAIEELNRLLRYLPQTKNFAERCGFAFGVAGLTKGLGLVSLKNVRFIEVISEMFEAKESNIRESACILFMTMSFVHGKSFDPYIAKILNFLIGAFGDSSEAVRSAAREAGATMMANVTPAGVKVFLPQILSGLEQEAWRTKCASADFLGSISNCAPRQLSESLPKVVPRLATLMTDSHAKVRGSGVAALRQISTVITNPEILAISSHMIAAFVEPAKETTRALQTIVNTKFVHFIDPPALALMMPILKRALLDREADGRKMAANVVTNVFSIADEKDIAPYMDMLIPNLKHSLLDPAPEVRSAAAQAIGAVVRHNTTGLFTSYTTDLLPWLKEHMMSRSSMVDRLGAAQGLAEVIPAFRNGVETIMDHAITFTEDVNNEASMRDGYIRLFTYLPSTMGESFVPYIERVIPSILSALSDETEYLRQSALHAGQILIKTYCSQAKKLLLPSLLEGVMNENWRIRHAAVTLIGDFLFNISGISSKMTSDTATEDDTFGMESVNKTIVKYVGQKSRDKIIVSLYIARFDCAVQVRQAASHVWKLVVPNTPRTVKESLPALYSLIVYCLATSTEDRRIMGQECLSEVVRKMGDRIMELLVEEVKKSFDSTEDFMRRGSADALTIIINCANSEAVEEHTKTIITVFKSALLDNDSSVRQSGADAFAAFYNKAGLVAMEEIVEPLFKEYSSTQNEGVLDGIVAILSANRKGRVLTVPSLVNRVLKFPRRAHVLARLTEVASDTIERSLVEILTSLLKEPSDDSPMVYFNDCARIVKCARSVFSSTTVSKFLSQYVIENNELAAKLFGELVKSTDVDYLDEVMAIFIDGIMGMYISTEKAINMAGVTTLAVLVANLGSRDVLNIPYDLSLYLKMAEKEGRKLEFRGLAQPGGWKPFIDVIGVASRSGTLEQRDMAIKVVAELMDVSPPEVLKPVAPLAVGTLLRLLADHCPPVLKLNSIRMVHILVVKVPLLMKNFGPQLLGFILRIIQESAEDSGSDIDFLRKTAADAGSEILKNHPRQEVALLDTFKTMTNVDAVIQPVFLDSMISAVSSIGPAVSDVVVSTVDEFVNEYLETGDDNENIDPIFIEKLSHLYAALKKAKSDEDIVFPGSGKSDVEGQFWSDAKKYLKS</sequence>
<dbReference type="InterPro" id="IPR021133">
    <property type="entry name" value="HEAT_type_2"/>
</dbReference>
<dbReference type="EMBL" id="CAJFDH010000003">
    <property type="protein sequence ID" value="CAD5215552.1"/>
    <property type="molecule type" value="Genomic_DNA"/>
</dbReference>
<dbReference type="InterPro" id="IPR034085">
    <property type="entry name" value="TOG"/>
</dbReference>
<dbReference type="Pfam" id="PF24987">
    <property type="entry name" value="HEAT_EF3_N"/>
    <property type="match status" value="2"/>
</dbReference>
<evidence type="ECO:0000256" key="1">
    <source>
        <dbReference type="ARBA" id="ARBA00022737"/>
    </source>
</evidence>
<dbReference type="GO" id="GO:0019887">
    <property type="term" value="F:protein kinase regulator activity"/>
    <property type="evidence" value="ECO:0007669"/>
    <property type="project" value="TreeGrafter"/>
</dbReference>
<keyword evidence="1" id="KW-0677">Repeat</keyword>
<dbReference type="PROSITE" id="PS50077">
    <property type="entry name" value="HEAT_REPEAT"/>
    <property type="match status" value="2"/>
</dbReference>
<dbReference type="SUPFAM" id="SSF48371">
    <property type="entry name" value="ARM repeat"/>
    <property type="match status" value="2"/>
</dbReference>
<feature type="repeat" description="HEAT" evidence="2">
    <location>
        <begin position="1529"/>
        <end position="1566"/>
    </location>
</feature>
<dbReference type="Proteomes" id="UP000783686">
    <property type="component" value="Unassembled WGS sequence"/>
</dbReference>
<protein>
    <recommendedName>
        <fullName evidence="3">TOG domain-containing protein</fullName>
    </recommendedName>
</protein>
<dbReference type="SMART" id="SM01349">
    <property type="entry name" value="TOG"/>
    <property type="match status" value="1"/>
</dbReference>
<dbReference type="GO" id="GO:0034198">
    <property type="term" value="P:cellular response to amino acid starvation"/>
    <property type="evidence" value="ECO:0007669"/>
    <property type="project" value="TreeGrafter"/>
</dbReference>
<dbReference type="GO" id="GO:0005829">
    <property type="term" value="C:cytosol"/>
    <property type="evidence" value="ECO:0007669"/>
    <property type="project" value="TreeGrafter"/>
</dbReference>
<evidence type="ECO:0000256" key="2">
    <source>
        <dbReference type="PROSITE-ProRule" id="PRU00103"/>
    </source>
</evidence>
<dbReference type="Proteomes" id="UP000614601">
    <property type="component" value="Unassembled WGS sequence"/>
</dbReference>
<dbReference type="PANTHER" id="PTHR23346">
    <property type="entry name" value="TRANSLATIONAL ACTIVATOR GCN1-RELATED"/>
    <property type="match status" value="1"/>
</dbReference>
<dbReference type="Gene3D" id="1.25.10.10">
    <property type="entry name" value="Leucine-rich Repeat Variant"/>
    <property type="match status" value="5"/>
</dbReference>
<accession>A0A811KJ57</accession>
<dbReference type="EMBL" id="CAJFCW020000003">
    <property type="protein sequence ID" value="CAG9104306.1"/>
    <property type="molecule type" value="Genomic_DNA"/>
</dbReference>
<comment type="caution">
    <text evidence="4">The sequence shown here is derived from an EMBL/GenBank/DDBJ whole genome shotgun (WGS) entry which is preliminary data.</text>
</comment>
<feature type="domain" description="TOG" evidence="3">
    <location>
        <begin position="1364"/>
        <end position="1588"/>
    </location>
</feature>
<dbReference type="InterPro" id="IPR057546">
    <property type="entry name" value="HEAT_GCN1"/>
</dbReference>
<dbReference type="PANTHER" id="PTHR23346:SF7">
    <property type="entry name" value="STALLED RIBOSOME SENSOR GCN1"/>
    <property type="match status" value="1"/>
</dbReference>
<dbReference type="GO" id="GO:0006417">
    <property type="term" value="P:regulation of translation"/>
    <property type="evidence" value="ECO:0007669"/>
    <property type="project" value="TreeGrafter"/>
</dbReference>
<evidence type="ECO:0000259" key="3">
    <source>
        <dbReference type="SMART" id="SM01349"/>
    </source>
</evidence>
<dbReference type="GO" id="GO:0000226">
    <property type="term" value="P:microtubule cytoskeleton organization"/>
    <property type="evidence" value="ECO:0007669"/>
    <property type="project" value="UniProtKB-ARBA"/>
</dbReference>
<dbReference type="InterPro" id="IPR016024">
    <property type="entry name" value="ARM-type_fold"/>
</dbReference>
<organism evidence="4 5">
    <name type="scientific">Bursaphelenchus okinawaensis</name>
    <dbReference type="NCBI Taxonomy" id="465554"/>
    <lineage>
        <taxon>Eukaryota</taxon>
        <taxon>Metazoa</taxon>
        <taxon>Ecdysozoa</taxon>
        <taxon>Nematoda</taxon>
        <taxon>Chromadorea</taxon>
        <taxon>Rhabditida</taxon>
        <taxon>Tylenchina</taxon>
        <taxon>Tylenchomorpha</taxon>
        <taxon>Aphelenchoidea</taxon>
        <taxon>Aphelenchoididae</taxon>
        <taxon>Bursaphelenchus</taxon>
    </lineage>
</organism>
<evidence type="ECO:0000313" key="5">
    <source>
        <dbReference type="Proteomes" id="UP000614601"/>
    </source>
</evidence>
<keyword evidence="5" id="KW-1185">Reference proteome</keyword>
<reference evidence="4" key="1">
    <citation type="submission" date="2020-09" db="EMBL/GenBank/DDBJ databases">
        <authorList>
            <person name="Kikuchi T."/>
        </authorList>
    </citation>
    <scope>NUCLEOTIDE SEQUENCE</scope>
    <source>
        <strain evidence="4">SH1</strain>
    </source>
</reference>